<organism evidence="1 2">
    <name type="scientific">Streptomyces afghaniensis 772</name>
    <dbReference type="NCBI Taxonomy" id="1283301"/>
    <lineage>
        <taxon>Bacteria</taxon>
        <taxon>Bacillati</taxon>
        <taxon>Actinomycetota</taxon>
        <taxon>Actinomycetes</taxon>
        <taxon>Kitasatosporales</taxon>
        <taxon>Streptomycetaceae</taxon>
        <taxon>Streptomyces</taxon>
    </lineage>
</organism>
<reference evidence="1 2" key="1">
    <citation type="submission" date="2013-02" db="EMBL/GenBank/DDBJ databases">
        <title>Draft Genome Sequence of Streptomyces afghaniensis, Which Produces Compounds of the Julimycin B-Complex.</title>
        <authorList>
            <person name="Gruening B.A."/>
            <person name="Praeg A."/>
            <person name="Erxleben A."/>
            <person name="Guenther S."/>
            <person name="Fiedler H.-P."/>
            <person name="Goodfellow M."/>
            <person name="Mueller M."/>
        </authorList>
    </citation>
    <scope>NUCLEOTIDE SEQUENCE [LARGE SCALE GENOMIC DNA]</scope>
    <source>
        <strain evidence="1 2">772</strain>
    </source>
</reference>
<evidence type="ECO:0000313" key="1">
    <source>
        <dbReference type="EMBL" id="EPJ34514.1"/>
    </source>
</evidence>
<comment type="caution">
    <text evidence="1">The sequence shown here is derived from an EMBL/GenBank/DDBJ whole genome shotgun (WGS) entry which is preliminary data.</text>
</comment>
<dbReference type="EMBL" id="AOPY01001694">
    <property type="protein sequence ID" value="EPJ34514.1"/>
    <property type="molecule type" value="Genomic_DNA"/>
</dbReference>
<name>S4N9Q0_9ACTN</name>
<evidence type="ECO:0000313" key="2">
    <source>
        <dbReference type="Proteomes" id="UP000015001"/>
    </source>
</evidence>
<protein>
    <submittedName>
        <fullName evidence="1">Uncharacterized protein</fullName>
    </submittedName>
</protein>
<dbReference type="Proteomes" id="UP000015001">
    <property type="component" value="Unassembled WGS sequence"/>
</dbReference>
<gene>
    <name evidence="1" type="ORF">STAFG_8417</name>
</gene>
<dbReference type="AlphaFoldDB" id="S4N9Q0"/>
<dbReference type="HOGENOM" id="CLU_2720440_0_0_11"/>
<proteinExistence type="predicted"/>
<sequence length="72" mass="8011">MPRVRVPSLTLTEEAGDLSNQVTGLFRIRRGHAGAVRWREGGSREEAPQSKIFASEPETVRFKALQTPMDST</sequence>
<keyword evidence="2" id="KW-1185">Reference proteome</keyword>
<accession>S4N9Q0</accession>